<dbReference type="AlphaFoldDB" id="A0A497F1N6"/>
<reference evidence="2 3" key="1">
    <citation type="submission" date="2018-06" db="EMBL/GenBank/DDBJ databases">
        <title>Extensive metabolic versatility and redundancy in microbially diverse, dynamic hydrothermal sediments.</title>
        <authorList>
            <person name="Dombrowski N."/>
            <person name="Teske A."/>
            <person name="Baker B.J."/>
        </authorList>
    </citation>
    <scope>NUCLEOTIDE SEQUENCE [LARGE SCALE GENOMIC DNA]</scope>
    <source>
        <strain evidence="2">B34_G17</strain>
    </source>
</reference>
<dbReference type="SUPFAM" id="SSF46785">
    <property type="entry name" value="Winged helix' DNA-binding domain"/>
    <property type="match status" value="1"/>
</dbReference>
<name>A0A497F1N6_9CREN</name>
<protein>
    <recommendedName>
        <fullName evidence="1">HTH hxlR-type domain-containing protein</fullName>
    </recommendedName>
</protein>
<feature type="domain" description="HTH hxlR-type" evidence="1">
    <location>
        <begin position="15"/>
        <end position="86"/>
    </location>
</feature>
<dbReference type="InterPro" id="IPR002577">
    <property type="entry name" value="HTH_HxlR"/>
</dbReference>
<gene>
    <name evidence="2" type="ORF">DRJ33_01620</name>
</gene>
<dbReference type="Pfam" id="PF01638">
    <property type="entry name" value="HxlR"/>
    <property type="match status" value="1"/>
</dbReference>
<dbReference type="InterPro" id="IPR036388">
    <property type="entry name" value="WH-like_DNA-bd_sf"/>
</dbReference>
<dbReference type="InterPro" id="IPR036390">
    <property type="entry name" value="WH_DNA-bd_sf"/>
</dbReference>
<evidence type="ECO:0000313" key="3">
    <source>
        <dbReference type="Proteomes" id="UP000272051"/>
    </source>
</evidence>
<evidence type="ECO:0000313" key="2">
    <source>
        <dbReference type="EMBL" id="RLE53241.1"/>
    </source>
</evidence>
<proteinExistence type="predicted"/>
<organism evidence="2 3">
    <name type="scientific">Thermoproteota archaeon</name>
    <dbReference type="NCBI Taxonomy" id="2056631"/>
    <lineage>
        <taxon>Archaea</taxon>
        <taxon>Thermoproteota</taxon>
    </lineage>
</organism>
<sequence length="89" mass="10119">MKVSKLVNNATIDILLFISEHGPVRHREISKLVKSRGTLSVVLRELLEDELIARYVDVRGSPVKTYYVVTEKGKHVAKKFVELKELLSS</sequence>
<comment type="caution">
    <text evidence="2">The sequence shown here is derived from an EMBL/GenBank/DDBJ whole genome shotgun (WGS) entry which is preliminary data.</text>
</comment>
<evidence type="ECO:0000259" key="1">
    <source>
        <dbReference type="Pfam" id="PF01638"/>
    </source>
</evidence>
<dbReference type="Gene3D" id="1.10.10.10">
    <property type="entry name" value="Winged helix-like DNA-binding domain superfamily/Winged helix DNA-binding domain"/>
    <property type="match status" value="1"/>
</dbReference>
<dbReference type="Proteomes" id="UP000272051">
    <property type="component" value="Unassembled WGS sequence"/>
</dbReference>
<accession>A0A497F1N6</accession>
<dbReference type="EMBL" id="QMQX01000017">
    <property type="protein sequence ID" value="RLE53241.1"/>
    <property type="molecule type" value="Genomic_DNA"/>
</dbReference>